<evidence type="ECO:0000313" key="5">
    <source>
        <dbReference type="EMBL" id="KPI92889.1"/>
    </source>
</evidence>
<reference evidence="5 6" key="1">
    <citation type="journal article" date="2015" name="Nat. Commun.">
        <title>Outbred genome sequencing and CRISPR/Cas9 gene editing in butterflies.</title>
        <authorList>
            <person name="Li X."/>
            <person name="Fan D."/>
            <person name="Zhang W."/>
            <person name="Liu G."/>
            <person name="Zhang L."/>
            <person name="Zhao L."/>
            <person name="Fang X."/>
            <person name="Chen L."/>
            <person name="Dong Y."/>
            <person name="Chen Y."/>
            <person name="Ding Y."/>
            <person name="Zhao R."/>
            <person name="Feng M."/>
            <person name="Zhu Y."/>
            <person name="Feng Y."/>
            <person name="Jiang X."/>
            <person name="Zhu D."/>
            <person name="Xiang H."/>
            <person name="Feng X."/>
            <person name="Li S."/>
            <person name="Wang J."/>
            <person name="Zhang G."/>
            <person name="Kronforst M.R."/>
            <person name="Wang W."/>
        </authorList>
    </citation>
    <scope>NUCLEOTIDE SEQUENCE [LARGE SCALE GENOMIC DNA]</scope>
    <source>
        <strain evidence="5">Ya'a_city_454_Px</strain>
        <tissue evidence="5">Whole body</tissue>
    </source>
</reference>
<dbReference type="STRING" id="66420.A0A194PJI8"/>
<dbReference type="GO" id="GO:0003682">
    <property type="term" value="F:chromatin binding"/>
    <property type="evidence" value="ECO:0007669"/>
    <property type="project" value="TreeGrafter"/>
</dbReference>
<evidence type="ECO:0000256" key="3">
    <source>
        <dbReference type="SAM" id="MobiDB-lite"/>
    </source>
</evidence>
<dbReference type="Proteomes" id="UP000053268">
    <property type="component" value="Unassembled WGS sequence"/>
</dbReference>
<dbReference type="PANTHER" id="PTHR12585:SF27">
    <property type="entry name" value="MEIOTIC RECOMBINATION PROTEIN REC8 HOMOLOG"/>
    <property type="match status" value="1"/>
</dbReference>
<keyword evidence="6" id="KW-1185">Reference proteome</keyword>
<dbReference type="GO" id="GO:0005634">
    <property type="term" value="C:nucleus"/>
    <property type="evidence" value="ECO:0007669"/>
    <property type="project" value="UniProtKB-SubCell"/>
</dbReference>
<evidence type="ECO:0000259" key="4">
    <source>
        <dbReference type="Pfam" id="PF04825"/>
    </source>
</evidence>
<feature type="region of interest" description="Disordered" evidence="3">
    <location>
        <begin position="585"/>
        <end position="617"/>
    </location>
</feature>
<keyword evidence="2" id="KW-0539">Nucleus</keyword>
<evidence type="ECO:0000313" key="6">
    <source>
        <dbReference type="Proteomes" id="UP000053268"/>
    </source>
</evidence>
<dbReference type="PANTHER" id="PTHR12585">
    <property type="entry name" value="SCC1 / RAD21 FAMILY MEMBER"/>
    <property type="match status" value="1"/>
</dbReference>
<dbReference type="InterPro" id="IPR039781">
    <property type="entry name" value="Rad21/Rec8-like"/>
</dbReference>
<dbReference type="GO" id="GO:0030893">
    <property type="term" value="C:meiotic cohesin complex"/>
    <property type="evidence" value="ECO:0007669"/>
    <property type="project" value="TreeGrafter"/>
</dbReference>
<proteinExistence type="predicted"/>
<dbReference type="Pfam" id="PF04825">
    <property type="entry name" value="Rad21_Rec8_N"/>
    <property type="match status" value="1"/>
</dbReference>
<dbReference type="GO" id="GO:0006302">
    <property type="term" value="P:double-strand break repair"/>
    <property type="evidence" value="ECO:0007669"/>
    <property type="project" value="TreeGrafter"/>
</dbReference>
<accession>A0A194PJI8</accession>
<dbReference type="EMBL" id="KQ459603">
    <property type="protein sequence ID" value="KPI92889.1"/>
    <property type="molecule type" value="Genomic_DNA"/>
</dbReference>
<organism evidence="5 6">
    <name type="scientific">Papilio xuthus</name>
    <name type="common">Asian swallowtail butterfly</name>
    <dbReference type="NCBI Taxonomy" id="66420"/>
    <lineage>
        <taxon>Eukaryota</taxon>
        <taxon>Metazoa</taxon>
        <taxon>Ecdysozoa</taxon>
        <taxon>Arthropoda</taxon>
        <taxon>Hexapoda</taxon>
        <taxon>Insecta</taxon>
        <taxon>Pterygota</taxon>
        <taxon>Neoptera</taxon>
        <taxon>Endopterygota</taxon>
        <taxon>Lepidoptera</taxon>
        <taxon>Glossata</taxon>
        <taxon>Ditrysia</taxon>
        <taxon>Papilionoidea</taxon>
        <taxon>Papilionidae</taxon>
        <taxon>Papilioninae</taxon>
        <taxon>Papilio</taxon>
    </lineage>
</organism>
<name>A0A194PJI8_PAPXU</name>
<dbReference type="InterPro" id="IPR006910">
    <property type="entry name" value="Rad21_Rec8_N"/>
</dbReference>
<dbReference type="AlphaFoldDB" id="A0A194PJI8"/>
<feature type="domain" description="Rad21/Rec8-like protein N-terminal" evidence="4">
    <location>
        <begin position="1"/>
        <end position="101"/>
    </location>
</feature>
<protein>
    <recommendedName>
        <fullName evidence="4">Rad21/Rec8-like protein N-terminal domain-containing protein</fullName>
    </recommendedName>
</protein>
<evidence type="ECO:0000256" key="2">
    <source>
        <dbReference type="ARBA" id="ARBA00023242"/>
    </source>
</evidence>
<comment type="subcellular location">
    <subcellularLocation>
        <location evidence="1">Nucleus</location>
    </subcellularLocation>
</comment>
<sequence length="716" mass="80687">MFYPVDTLKRGGKFYLCWVADSWPLRFATITHRQLWSQDIRKICDDLLEVITNESGRPTNRFSLRLSSQLLRGLVRLYQRKASVLLGDLCMINATVIKHSNKKWIQQEDTPNVHRPRLAVVTLEQPEEEPRVEELIQSSNNVVANIDDITLKEPTIPEIQFLINDGFGELRSEVRSPDRTVEQMLQGSSVAQLSALETADVSGDKSHDKSRPHTTRELQMERISEYDVSMYRKSIGAEISAIGDIEKEIPEIPEIPPPALNVPEPLVPEIEVTAVLQPETTVQSEATKRKADDEIVLEELEARSPKRRRARRLIIDHHTRLGPDYMRDRIANNKMELRCKSASEDVINIRIPAATYLLRPAHDGHKLRPNFAPELRTLYLRNLEFVSKTTAQNRELEVAVAMPAQEDTRSHLQPVEGEPSGIAAVPQIELPVQTEVEGAEVNVTGQGEGLLDISELPTQVVETLSQVRKRTSEFEDESAKRRRSSGFVSYRQHGEQLLHADIAADIEKENIPENIQTPRESQMSVTELLRKAGLADIEVGKVDIETGRVDVETDRMDVDAGKVNVELGRIDVEAGRTVEPLSEVNVRRSTRKTGSEDTETPLGSLDRTKVSLGDTDTTTDSKKFIREQWGTEGTMVKVLRVLREGREGREGVALDVPRLVTSGPVIQMHRNIIMARCFTSLLKLKQHGFVKLKKDPDTLCIIDITLGPKFEEVDSE</sequence>
<gene>
    <name evidence="5" type="ORF">RR46_14110</name>
</gene>
<evidence type="ECO:0000256" key="1">
    <source>
        <dbReference type="ARBA" id="ARBA00004123"/>
    </source>
</evidence>
<dbReference type="GO" id="GO:0051177">
    <property type="term" value="P:meiotic sister chromatid cohesion"/>
    <property type="evidence" value="ECO:0007669"/>
    <property type="project" value="TreeGrafter"/>
</dbReference>